<dbReference type="Gene3D" id="2.60.40.10">
    <property type="entry name" value="Immunoglobulins"/>
    <property type="match status" value="1"/>
</dbReference>
<dbReference type="InterPro" id="IPR013783">
    <property type="entry name" value="Ig-like_fold"/>
</dbReference>
<gene>
    <name evidence="5" type="ORF">K493DRAFT_408276</name>
</gene>
<feature type="coiled-coil region" evidence="1">
    <location>
        <begin position="448"/>
        <end position="489"/>
    </location>
</feature>
<dbReference type="OrthoDB" id="5572782at2759"/>
<feature type="compositionally biased region" description="Low complexity" evidence="2">
    <location>
        <begin position="800"/>
        <end position="813"/>
    </location>
</feature>
<evidence type="ECO:0000256" key="1">
    <source>
        <dbReference type="SAM" id="Coils"/>
    </source>
</evidence>
<feature type="transmembrane region" description="Helical" evidence="3">
    <location>
        <begin position="121"/>
        <end position="139"/>
    </location>
</feature>
<accession>A0A1Y1Y6Z4</accession>
<protein>
    <recommendedName>
        <fullName evidence="4">Fibronectin type-III domain-containing protein</fullName>
    </recommendedName>
</protein>
<feature type="region of interest" description="Disordered" evidence="2">
    <location>
        <begin position="763"/>
        <end position="813"/>
    </location>
</feature>
<organism evidence="5 6">
    <name type="scientific">Basidiobolus meristosporus CBS 931.73</name>
    <dbReference type="NCBI Taxonomy" id="1314790"/>
    <lineage>
        <taxon>Eukaryota</taxon>
        <taxon>Fungi</taxon>
        <taxon>Fungi incertae sedis</taxon>
        <taxon>Zoopagomycota</taxon>
        <taxon>Entomophthoromycotina</taxon>
        <taxon>Basidiobolomycetes</taxon>
        <taxon>Basidiobolales</taxon>
        <taxon>Basidiobolaceae</taxon>
        <taxon>Basidiobolus</taxon>
    </lineage>
</organism>
<dbReference type="PROSITE" id="PS50853">
    <property type="entry name" value="FN3"/>
    <property type="match status" value="1"/>
</dbReference>
<feature type="transmembrane region" description="Helical" evidence="3">
    <location>
        <begin position="76"/>
        <end position="101"/>
    </location>
</feature>
<evidence type="ECO:0000256" key="2">
    <source>
        <dbReference type="SAM" id="MobiDB-lite"/>
    </source>
</evidence>
<feature type="domain" description="Fibronectin type-III" evidence="4">
    <location>
        <begin position="192"/>
        <end position="279"/>
    </location>
</feature>
<dbReference type="InterPro" id="IPR003961">
    <property type="entry name" value="FN3_dom"/>
</dbReference>
<comment type="caution">
    <text evidence="5">The sequence shown here is derived from an EMBL/GenBank/DDBJ whole genome shotgun (WGS) entry which is preliminary data.</text>
</comment>
<feature type="region of interest" description="Disordered" evidence="2">
    <location>
        <begin position="623"/>
        <end position="642"/>
    </location>
</feature>
<dbReference type="Proteomes" id="UP000193498">
    <property type="component" value="Unassembled WGS sequence"/>
</dbReference>
<keyword evidence="1" id="KW-0175">Coiled coil</keyword>
<dbReference type="InParanoid" id="A0A1Y1Y6Z4"/>
<reference evidence="5 6" key="1">
    <citation type="submission" date="2016-07" db="EMBL/GenBank/DDBJ databases">
        <title>Pervasive Adenine N6-methylation of Active Genes in Fungi.</title>
        <authorList>
            <consortium name="DOE Joint Genome Institute"/>
            <person name="Mondo S.J."/>
            <person name="Dannebaum R.O."/>
            <person name="Kuo R.C."/>
            <person name="Labutti K."/>
            <person name="Haridas S."/>
            <person name="Kuo A."/>
            <person name="Salamov A."/>
            <person name="Ahrendt S.R."/>
            <person name="Lipzen A."/>
            <person name="Sullivan W."/>
            <person name="Andreopoulos W.B."/>
            <person name="Clum A."/>
            <person name="Lindquist E."/>
            <person name="Daum C."/>
            <person name="Ramamoorthy G.K."/>
            <person name="Gryganskyi A."/>
            <person name="Culley D."/>
            <person name="Magnuson J.K."/>
            <person name="James T.Y."/>
            <person name="O'Malley M.A."/>
            <person name="Stajich J.E."/>
            <person name="Spatafora J.W."/>
            <person name="Visel A."/>
            <person name="Grigoriev I.V."/>
        </authorList>
    </citation>
    <scope>NUCLEOTIDE SEQUENCE [LARGE SCALE GENOMIC DNA]</scope>
    <source>
        <strain evidence="5 6">CBS 931.73</strain>
    </source>
</reference>
<dbReference type="STRING" id="1314790.A0A1Y1Y6Z4"/>
<keyword evidence="3" id="KW-0812">Transmembrane</keyword>
<name>A0A1Y1Y6Z4_9FUNG</name>
<dbReference type="Pfam" id="PF00041">
    <property type="entry name" value="fn3"/>
    <property type="match status" value="1"/>
</dbReference>
<feature type="compositionally biased region" description="Polar residues" evidence="2">
    <location>
        <begin position="632"/>
        <end position="642"/>
    </location>
</feature>
<evidence type="ECO:0000256" key="3">
    <source>
        <dbReference type="SAM" id="Phobius"/>
    </source>
</evidence>
<dbReference type="InterPro" id="IPR036116">
    <property type="entry name" value="FN3_sf"/>
</dbReference>
<keyword evidence="3" id="KW-1133">Transmembrane helix</keyword>
<evidence type="ECO:0000259" key="4">
    <source>
        <dbReference type="PROSITE" id="PS50853"/>
    </source>
</evidence>
<dbReference type="CDD" id="cd03493">
    <property type="entry name" value="SQR_QFR_TM"/>
    <property type="match status" value="1"/>
</dbReference>
<dbReference type="AlphaFoldDB" id="A0A1Y1Y6Z4"/>
<proteinExistence type="predicted"/>
<feature type="coiled-coil region" evidence="1">
    <location>
        <begin position="339"/>
        <end position="408"/>
    </location>
</feature>
<feature type="transmembrane region" description="Helical" evidence="3">
    <location>
        <begin position="151"/>
        <end position="171"/>
    </location>
</feature>
<dbReference type="SUPFAM" id="SSF49265">
    <property type="entry name" value="Fibronectin type III"/>
    <property type="match status" value="1"/>
</dbReference>
<dbReference type="EMBL" id="MCFE01000224">
    <property type="protein sequence ID" value="ORX93782.1"/>
    <property type="molecule type" value="Genomic_DNA"/>
</dbReference>
<feature type="compositionally biased region" description="Polar residues" evidence="2">
    <location>
        <begin position="777"/>
        <end position="786"/>
    </location>
</feature>
<sequence length="828" mass="93120">MHIGESVLRTIWRRLGSPYLKDSNFLDHLAAALDRHRGFSVVLAWLLIALVDYCINIPAEWLLFSYFTYSIFFNAFSINIAAFVVFFTLILLTSGLTYVLVSYEVTNFLASSVANASLVHGIHGLGGAGWTLVFCLSVIQRQVLWPYTLPSRVMAPVAAHCTSVGFLWLLYHMGFLVHSSVEKIGLFFGLVIPKPPVIYIKNVKETGTSVYWVLPEKLSIEKYLIEINGDVVGESDRQETSVEIMGLSPDTWYKIRVWAVSKSRIRASSQCIIIKTLSQSKSELLSKSLDSLLPGKTGLPGEGEPRDSITEAMLQDVRNEWTLTKKQCQEIRQSGKEILKQSGDEEKKLRDELERLRTLKRAEEAPRMKLKSRLKSLDEAKIEADAARVKLERELKQELLARQHAQDELHAKQVEKDSVQNALAEMGRRSDQNKLDFEAHYAESIETNVKHEKAIALAESELEEVLKLQQSLESKIAAKEEELEKILTENVRRSEADGKLRNRSHSLDQEHRALFQNYLQIQDLERNIKDRLVRLDHEKWAIMQELNKARRLGRLDDVYAGRYRLFGGNSLPETHYRPQMHLSNTSHESLFATQGDIPASTATSTLSPASKLHSLFSTRLSSSGAVGERRSTGNSLRNLTVNNNSAPDLITRLGPTSVPSTNGLPGYEFDHLDSSESPNNLFKSHHRHQSSRSLFEYGPVADSEELIASNETPARCKTASPEFIKHSTPEKSFFSMIRKPSFSGPAASNGASKSRTFNLFKNPTSNDEPLPSGIFESANNEASMGGQSYMDPADSKSENSTFSPHRSPFSSRFESFSGWSITRKKHNK</sequence>
<evidence type="ECO:0000313" key="5">
    <source>
        <dbReference type="EMBL" id="ORX93782.1"/>
    </source>
</evidence>
<feature type="transmembrane region" description="Helical" evidence="3">
    <location>
        <begin position="42"/>
        <end position="64"/>
    </location>
</feature>
<dbReference type="CDD" id="cd00063">
    <property type="entry name" value="FN3"/>
    <property type="match status" value="1"/>
</dbReference>
<keyword evidence="3" id="KW-0472">Membrane</keyword>
<evidence type="ECO:0000313" key="6">
    <source>
        <dbReference type="Proteomes" id="UP000193498"/>
    </source>
</evidence>
<keyword evidence="6" id="KW-1185">Reference proteome</keyword>